<dbReference type="RefSeq" id="WP_198841945.1">
    <property type="nucleotide sequence ID" value="NZ_JAEHFJ010000006.1"/>
</dbReference>
<dbReference type="SUPFAM" id="SSF55729">
    <property type="entry name" value="Acyl-CoA N-acyltransferases (Nat)"/>
    <property type="match status" value="1"/>
</dbReference>
<organism evidence="2 3">
    <name type="scientific">Aureibaculum flavum</name>
    <dbReference type="NCBI Taxonomy" id="2795986"/>
    <lineage>
        <taxon>Bacteria</taxon>
        <taxon>Pseudomonadati</taxon>
        <taxon>Bacteroidota</taxon>
        <taxon>Flavobacteriia</taxon>
        <taxon>Flavobacteriales</taxon>
        <taxon>Flavobacteriaceae</taxon>
        <taxon>Aureibaculum</taxon>
    </lineage>
</organism>
<sequence length="174" mass="20320">MTIFKTKRLQVRRLIMEDFKAFNKMQSNKNVMKYVRGRPMTYEENKEELPKLIDVYDKEGNDFYIYAITRSEDGVFIGTVALVKDEHNKDEIGYRFLEEYWGSGYGTEVLSGLIAYCKSIKIKNIIAVVATENIASLKMIKNVGFQFIEKFVSDDLKIPEQRYVLSLLKLQCKK</sequence>
<dbReference type="CDD" id="cd04301">
    <property type="entry name" value="NAT_SF"/>
    <property type="match status" value="1"/>
</dbReference>
<keyword evidence="3" id="KW-1185">Reference proteome</keyword>
<dbReference type="Pfam" id="PF13302">
    <property type="entry name" value="Acetyltransf_3"/>
    <property type="match status" value="1"/>
</dbReference>
<evidence type="ECO:0000313" key="2">
    <source>
        <dbReference type="EMBL" id="MBJ2175269.1"/>
    </source>
</evidence>
<dbReference type="PROSITE" id="PS51186">
    <property type="entry name" value="GNAT"/>
    <property type="match status" value="1"/>
</dbReference>
<dbReference type="EMBL" id="JAEHFJ010000006">
    <property type="protein sequence ID" value="MBJ2175269.1"/>
    <property type="molecule type" value="Genomic_DNA"/>
</dbReference>
<accession>A0ABS0WTG2</accession>
<dbReference type="Gene3D" id="3.40.630.30">
    <property type="match status" value="1"/>
</dbReference>
<reference evidence="2 3" key="1">
    <citation type="submission" date="2020-12" db="EMBL/GenBank/DDBJ databases">
        <title>Aureibaculum luteum sp. nov. and Aureibaculum flavum sp. nov., novel members of the family Flavobacteriaceae isolated from Antarctic intertidal sediments.</title>
        <authorList>
            <person name="He X."/>
            <person name="Zhang X."/>
        </authorList>
    </citation>
    <scope>NUCLEOTIDE SEQUENCE [LARGE SCALE GENOMIC DNA]</scope>
    <source>
        <strain evidence="2 3">A20</strain>
    </source>
</reference>
<comment type="caution">
    <text evidence="2">The sequence shown here is derived from an EMBL/GenBank/DDBJ whole genome shotgun (WGS) entry which is preliminary data.</text>
</comment>
<evidence type="ECO:0000313" key="3">
    <source>
        <dbReference type="Proteomes" id="UP000623301"/>
    </source>
</evidence>
<feature type="domain" description="N-acetyltransferase" evidence="1">
    <location>
        <begin position="9"/>
        <end position="168"/>
    </location>
</feature>
<evidence type="ECO:0000259" key="1">
    <source>
        <dbReference type="PROSITE" id="PS51186"/>
    </source>
</evidence>
<name>A0ABS0WTG2_9FLAO</name>
<proteinExistence type="predicted"/>
<dbReference type="InterPro" id="IPR000182">
    <property type="entry name" value="GNAT_dom"/>
</dbReference>
<protein>
    <submittedName>
        <fullName evidence="2">GNAT family N-acetyltransferase</fullName>
    </submittedName>
</protein>
<dbReference type="PANTHER" id="PTHR43792">
    <property type="entry name" value="GNAT FAMILY, PUTATIVE (AFU_ORTHOLOGUE AFUA_3G00765)-RELATED-RELATED"/>
    <property type="match status" value="1"/>
</dbReference>
<gene>
    <name evidence="2" type="ORF">JBL43_13530</name>
</gene>
<dbReference type="Proteomes" id="UP000623301">
    <property type="component" value="Unassembled WGS sequence"/>
</dbReference>
<dbReference type="PANTHER" id="PTHR43792:SF1">
    <property type="entry name" value="N-ACETYLTRANSFERASE DOMAIN-CONTAINING PROTEIN"/>
    <property type="match status" value="1"/>
</dbReference>
<dbReference type="InterPro" id="IPR051531">
    <property type="entry name" value="N-acetyltransferase"/>
</dbReference>
<dbReference type="InterPro" id="IPR016181">
    <property type="entry name" value="Acyl_CoA_acyltransferase"/>
</dbReference>